<gene>
    <name evidence="1" type="ORF">G6N74_23115</name>
</gene>
<evidence type="ECO:0000313" key="1">
    <source>
        <dbReference type="EMBL" id="NGN43960.1"/>
    </source>
</evidence>
<dbReference type="RefSeq" id="WP_165120364.1">
    <property type="nucleotide sequence ID" value="NZ_JAAKZG010000012.1"/>
</dbReference>
<reference evidence="1 2" key="1">
    <citation type="submission" date="2020-02" db="EMBL/GenBank/DDBJ databases">
        <title>Genome sequence of the type strain CGMCC 1.15528 of Mesorhizobium zhangyense.</title>
        <authorList>
            <person name="Gao J."/>
            <person name="Sun J."/>
        </authorList>
    </citation>
    <scope>NUCLEOTIDE SEQUENCE [LARGE SCALE GENOMIC DNA]</scope>
    <source>
        <strain evidence="1 2">CGMCC 1.15528</strain>
    </source>
</reference>
<protein>
    <submittedName>
        <fullName evidence="1">Uncharacterized protein</fullName>
    </submittedName>
</protein>
<comment type="caution">
    <text evidence="1">The sequence shown here is derived from an EMBL/GenBank/DDBJ whole genome shotgun (WGS) entry which is preliminary data.</text>
</comment>
<keyword evidence="2" id="KW-1185">Reference proteome</keyword>
<organism evidence="1 2">
    <name type="scientific">Mesorhizobium zhangyense</name>
    <dbReference type="NCBI Taxonomy" id="1776730"/>
    <lineage>
        <taxon>Bacteria</taxon>
        <taxon>Pseudomonadati</taxon>
        <taxon>Pseudomonadota</taxon>
        <taxon>Alphaproteobacteria</taxon>
        <taxon>Hyphomicrobiales</taxon>
        <taxon>Phyllobacteriaceae</taxon>
        <taxon>Mesorhizobium</taxon>
    </lineage>
</organism>
<proteinExistence type="predicted"/>
<sequence length="69" mass="7608">MNSEPENQIEILLSRREGSSIVDGLFALPAQVSTGEQTNEWDRAVNSRLEAVLANQLRSLIGKDQRNAA</sequence>
<evidence type="ECO:0000313" key="2">
    <source>
        <dbReference type="Proteomes" id="UP000481252"/>
    </source>
</evidence>
<dbReference type="AlphaFoldDB" id="A0A7C9RA20"/>
<dbReference type="Proteomes" id="UP000481252">
    <property type="component" value="Unassembled WGS sequence"/>
</dbReference>
<accession>A0A7C9RA20</accession>
<name>A0A7C9RA20_9HYPH</name>
<dbReference type="EMBL" id="JAAKZG010000012">
    <property type="protein sequence ID" value="NGN43960.1"/>
    <property type="molecule type" value="Genomic_DNA"/>
</dbReference>